<keyword evidence="8" id="KW-1185">Reference proteome</keyword>
<organism evidence="7 8">
    <name type="scientific">Cimex lectularius</name>
    <name type="common">Bed bug</name>
    <name type="synonym">Acanthia lectularia</name>
    <dbReference type="NCBI Taxonomy" id="79782"/>
    <lineage>
        <taxon>Eukaryota</taxon>
        <taxon>Metazoa</taxon>
        <taxon>Ecdysozoa</taxon>
        <taxon>Arthropoda</taxon>
        <taxon>Hexapoda</taxon>
        <taxon>Insecta</taxon>
        <taxon>Pterygota</taxon>
        <taxon>Neoptera</taxon>
        <taxon>Paraneoptera</taxon>
        <taxon>Hemiptera</taxon>
        <taxon>Heteroptera</taxon>
        <taxon>Panheteroptera</taxon>
        <taxon>Cimicomorpha</taxon>
        <taxon>Cimicidae</taxon>
        <taxon>Cimex</taxon>
    </lineage>
</organism>
<dbReference type="GO" id="GO:0005576">
    <property type="term" value="C:extracellular region"/>
    <property type="evidence" value="ECO:0007669"/>
    <property type="project" value="UniProtKB-SubCell"/>
</dbReference>
<dbReference type="RefSeq" id="XP_024084686.1">
    <property type="nucleotide sequence ID" value="XM_024228918.1"/>
</dbReference>
<evidence type="ECO:0000256" key="4">
    <source>
        <dbReference type="ARBA" id="ARBA00022729"/>
    </source>
</evidence>
<keyword evidence="5" id="KW-0325">Glycoprotein</keyword>
<proteinExistence type="inferred from homology"/>
<dbReference type="EnsemblMetazoa" id="XM_024228918.1">
    <property type="protein sequence ID" value="XP_024084686.1"/>
    <property type="gene ID" value="LOC106673416"/>
</dbReference>
<dbReference type="PANTHER" id="PTHR31703">
    <property type="entry name" value="UPF0669 PROTEIN C6ORF120"/>
    <property type="match status" value="1"/>
</dbReference>
<dbReference type="GeneID" id="106673416"/>
<dbReference type="OrthoDB" id="10046613at2759"/>
<evidence type="ECO:0000256" key="5">
    <source>
        <dbReference type="ARBA" id="ARBA00023180"/>
    </source>
</evidence>
<feature type="chain" id="PRO_5035263394" evidence="6">
    <location>
        <begin position="20"/>
        <end position="159"/>
    </location>
</feature>
<evidence type="ECO:0000256" key="2">
    <source>
        <dbReference type="ARBA" id="ARBA00008960"/>
    </source>
</evidence>
<comment type="subcellular location">
    <subcellularLocation>
        <location evidence="1">Secreted</location>
    </subcellularLocation>
</comment>
<keyword evidence="4 6" id="KW-0732">Signal</keyword>
<dbReference type="PANTHER" id="PTHR31703:SF2">
    <property type="entry name" value="UPF0669 PROTEIN C6ORF120"/>
    <property type="match status" value="1"/>
</dbReference>
<evidence type="ECO:0000256" key="6">
    <source>
        <dbReference type="SAM" id="SignalP"/>
    </source>
</evidence>
<reference evidence="7" key="1">
    <citation type="submission" date="2022-01" db="UniProtKB">
        <authorList>
            <consortium name="EnsemblMetazoa"/>
        </authorList>
    </citation>
    <scope>IDENTIFICATION</scope>
</reference>
<dbReference type="OMA" id="HTNAYID"/>
<dbReference type="Pfam" id="PF17065">
    <property type="entry name" value="UPF0669"/>
    <property type="match status" value="1"/>
</dbReference>
<protein>
    <submittedName>
        <fullName evidence="7">Uncharacterized protein</fullName>
    </submittedName>
</protein>
<comment type="similarity">
    <text evidence="2">Belongs to the UPF0669 family.</text>
</comment>
<name>A0A8I6SPR5_CIMLE</name>
<dbReference type="Proteomes" id="UP000494040">
    <property type="component" value="Unassembled WGS sequence"/>
</dbReference>
<dbReference type="AlphaFoldDB" id="A0A8I6SPR5"/>
<evidence type="ECO:0000313" key="8">
    <source>
        <dbReference type="Proteomes" id="UP000494040"/>
    </source>
</evidence>
<evidence type="ECO:0000313" key="7">
    <source>
        <dbReference type="EnsemblMetazoa" id="XP_024084686.1"/>
    </source>
</evidence>
<evidence type="ECO:0000256" key="1">
    <source>
        <dbReference type="ARBA" id="ARBA00004613"/>
    </source>
</evidence>
<feature type="signal peptide" evidence="6">
    <location>
        <begin position="1"/>
        <end position="19"/>
    </location>
</feature>
<sequence length="159" mass="17936">MQIKLTTVLTICLLPFLDAEIHYFKSASGTITAGNFTYYRLITEGAIQVILHTNAYIDDFRKGDADLYISERVETPTYEIDSYCLHSATCGVDVIDIPSSFARPVGIGVYGHPSHDESDFILEVKLTEDQYEHSSPANERDESQKEHILEEVNLFLLKS</sequence>
<accession>A0A8I6SPR5</accession>
<keyword evidence="3" id="KW-0964">Secreted</keyword>
<dbReference type="InterPro" id="IPR031420">
    <property type="entry name" value="UPF0669"/>
</dbReference>
<dbReference type="KEGG" id="clec:106673416"/>
<evidence type="ECO:0000256" key="3">
    <source>
        <dbReference type="ARBA" id="ARBA00022525"/>
    </source>
</evidence>